<reference evidence="1 2" key="1">
    <citation type="submission" date="2016-03" db="EMBL/GenBank/DDBJ databases">
        <title>Comparative genomics of human isolates of Fusobacterium necrophorum.</title>
        <authorList>
            <person name="Jensen A."/>
            <person name="Bank S."/>
            <person name="Andersen P.S."/>
            <person name="Kristensen L.H."/>
            <person name="Prag J."/>
        </authorList>
    </citation>
    <scope>NUCLEOTIDE SEQUENCE [LARGE SCALE GENOMIC DNA]</scope>
    <source>
        <strain evidence="1 2">LS_1264</strain>
    </source>
</reference>
<dbReference type="EMBL" id="LVEA01000029">
    <property type="protein sequence ID" value="KYL04799.1"/>
    <property type="molecule type" value="Genomic_DNA"/>
</dbReference>
<sequence>MEILTSEEIKNYLRIDYDEDDKLLQSLQVAATAYLQDAICNLEERMKKQEFKERTKLLCSVIIQEWYDNREHGESKDFNYTIRSMLTQLQAGG</sequence>
<comment type="caution">
    <text evidence="1">The sequence shown here is derived from an EMBL/GenBank/DDBJ whole genome shotgun (WGS) entry which is preliminary data.</text>
</comment>
<dbReference type="AlphaFoldDB" id="A0A162J085"/>
<dbReference type="Gene3D" id="1.10.3230.30">
    <property type="entry name" value="Phage gp6-like head-tail connector protein"/>
    <property type="match status" value="1"/>
</dbReference>
<evidence type="ECO:0000313" key="2">
    <source>
        <dbReference type="Proteomes" id="UP000075816"/>
    </source>
</evidence>
<gene>
    <name evidence="1" type="ORF">A2J07_10420</name>
</gene>
<protein>
    <submittedName>
        <fullName evidence="1">DNA-packaging protein</fullName>
    </submittedName>
</protein>
<dbReference type="InterPro" id="IPR006450">
    <property type="entry name" value="Phage_HK97_gp6-like"/>
</dbReference>
<dbReference type="Pfam" id="PF05135">
    <property type="entry name" value="Phage_connect_1"/>
    <property type="match status" value="1"/>
</dbReference>
<dbReference type="CDD" id="cd08054">
    <property type="entry name" value="gp6"/>
    <property type="match status" value="1"/>
</dbReference>
<evidence type="ECO:0000313" key="1">
    <source>
        <dbReference type="EMBL" id="KYL04799.1"/>
    </source>
</evidence>
<dbReference type="Proteomes" id="UP000075816">
    <property type="component" value="Unassembled WGS sequence"/>
</dbReference>
<dbReference type="InterPro" id="IPR021146">
    <property type="entry name" value="Phage_gp6-like_head-tail"/>
</dbReference>
<dbReference type="eggNOG" id="ENOG5032UQG">
    <property type="taxonomic scope" value="Bacteria"/>
</dbReference>
<dbReference type="GeneID" id="75076348"/>
<name>A0A162J085_9FUSO</name>
<dbReference type="RefSeq" id="WP_005957830.1">
    <property type="nucleotide sequence ID" value="NZ_CAXOUE010000018.1"/>
</dbReference>
<dbReference type="NCBIfam" id="TIGR01560">
    <property type="entry name" value="put_DNA_pack"/>
    <property type="match status" value="1"/>
</dbReference>
<accession>A0A162J085</accession>
<proteinExistence type="predicted"/>
<dbReference type="KEGG" id="fnf:BSQ88_07900"/>
<organism evidence="1 2">
    <name type="scientific">Fusobacterium necrophorum subsp. funduliforme</name>
    <dbReference type="NCBI Taxonomy" id="143387"/>
    <lineage>
        <taxon>Bacteria</taxon>
        <taxon>Fusobacteriati</taxon>
        <taxon>Fusobacteriota</taxon>
        <taxon>Fusobacteriia</taxon>
        <taxon>Fusobacteriales</taxon>
        <taxon>Fusobacteriaceae</taxon>
        <taxon>Fusobacterium</taxon>
    </lineage>
</organism>